<dbReference type="GO" id="GO:0005794">
    <property type="term" value="C:Golgi apparatus"/>
    <property type="evidence" value="ECO:0007669"/>
    <property type="project" value="UniProtKB-SubCell"/>
</dbReference>
<dbReference type="InterPro" id="IPR000237">
    <property type="entry name" value="GRIP_dom"/>
</dbReference>
<gene>
    <name evidence="7" type="ORF">V5799_009544</name>
</gene>
<feature type="domain" description="GRIP" evidence="6">
    <location>
        <begin position="525"/>
        <end position="574"/>
    </location>
</feature>
<evidence type="ECO:0000313" key="8">
    <source>
        <dbReference type="Proteomes" id="UP001321473"/>
    </source>
</evidence>
<evidence type="ECO:0000256" key="1">
    <source>
        <dbReference type="ARBA" id="ARBA00004555"/>
    </source>
</evidence>
<proteinExistence type="predicted"/>
<feature type="region of interest" description="Disordered" evidence="5">
    <location>
        <begin position="273"/>
        <end position="300"/>
    </location>
</feature>
<feature type="region of interest" description="Disordered" evidence="5">
    <location>
        <begin position="1"/>
        <end position="33"/>
    </location>
</feature>
<name>A0AAQ4FA30_AMBAM</name>
<dbReference type="EMBL" id="JARKHS020004871">
    <property type="protein sequence ID" value="KAK8784090.1"/>
    <property type="molecule type" value="Genomic_DNA"/>
</dbReference>
<keyword evidence="8" id="KW-1185">Reference proteome</keyword>
<dbReference type="Proteomes" id="UP001321473">
    <property type="component" value="Unassembled WGS sequence"/>
</dbReference>
<feature type="coiled-coil region" evidence="4">
    <location>
        <begin position="311"/>
        <end position="352"/>
    </location>
</feature>
<evidence type="ECO:0000256" key="5">
    <source>
        <dbReference type="SAM" id="MobiDB-lite"/>
    </source>
</evidence>
<feature type="compositionally biased region" description="Low complexity" evidence="5">
    <location>
        <begin position="274"/>
        <end position="296"/>
    </location>
</feature>
<feature type="coiled-coil region" evidence="4">
    <location>
        <begin position="78"/>
        <end position="267"/>
    </location>
</feature>
<evidence type="ECO:0000256" key="3">
    <source>
        <dbReference type="ARBA" id="ARBA00023054"/>
    </source>
</evidence>
<evidence type="ECO:0000256" key="2">
    <source>
        <dbReference type="ARBA" id="ARBA00023034"/>
    </source>
</evidence>
<comment type="caution">
    <text evidence="7">The sequence shown here is derived from an EMBL/GenBank/DDBJ whole genome shotgun (WGS) entry which is preliminary data.</text>
</comment>
<organism evidence="7 8">
    <name type="scientific">Amblyomma americanum</name>
    <name type="common">Lone star tick</name>
    <dbReference type="NCBI Taxonomy" id="6943"/>
    <lineage>
        <taxon>Eukaryota</taxon>
        <taxon>Metazoa</taxon>
        <taxon>Ecdysozoa</taxon>
        <taxon>Arthropoda</taxon>
        <taxon>Chelicerata</taxon>
        <taxon>Arachnida</taxon>
        <taxon>Acari</taxon>
        <taxon>Parasitiformes</taxon>
        <taxon>Ixodida</taxon>
        <taxon>Ixodoidea</taxon>
        <taxon>Ixodidae</taxon>
        <taxon>Amblyomminae</taxon>
        <taxon>Amblyomma</taxon>
    </lineage>
</organism>
<dbReference type="GO" id="GO:0007030">
    <property type="term" value="P:Golgi organization"/>
    <property type="evidence" value="ECO:0007669"/>
    <property type="project" value="TreeGrafter"/>
</dbReference>
<protein>
    <recommendedName>
        <fullName evidence="6">GRIP domain-containing protein</fullName>
    </recommendedName>
</protein>
<feature type="coiled-coil region" evidence="4">
    <location>
        <begin position="467"/>
        <end position="518"/>
    </location>
</feature>
<evidence type="ECO:0000259" key="6">
    <source>
        <dbReference type="PROSITE" id="PS50913"/>
    </source>
</evidence>
<dbReference type="PANTHER" id="PTHR18921">
    <property type="entry name" value="MYOSIN HEAVY CHAIN - RELATED"/>
    <property type="match status" value="1"/>
</dbReference>
<comment type="subcellular location">
    <subcellularLocation>
        <location evidence="1">Golgi apparatus</location>
    </subcellularLocation>
</comment>
<keyword evidence="2" id="KW-0333">Golgi apparatus</keyword>
<evidence type="ECO:0000313" key="7">
    <source>
        <dbReference type="EMBL" id="KAK8784090.1"/>
    </source>
</evidence>
<dbReference type="PROSITE" id="PS50913">
    <property type="entry name" value="GRIP"/>
    <property type="match status" value="1"/>
</dbReference>
<evidence type="ECO:0000256" key="4">
    <source>
        <dbReference type="SAM" id="Coils"/>
    </source>
</evidence>
<dbReference type="GO" id="GO:0006888">
    <property type="term" value="P:endoplasmic reticulum to Golgi vesicle-mediated transport"/>
    <property type="evidence" value="ECO:0007669"/>
    <property type="project" value="TreeGrafter"/>
</dbReference>
<accession>A0AAQ4FA30</accession>
<dbReference type="AlphaFoldDB" id="A0AAQ4FA30"/>
<dbReference type="GO" id="GO:0031267">
    <property type="term" value="F:small GTPase binding"/>
    <property type="evidence" value="ECO:0007669"/>
    <property type="project" value="TreeGrafter"/>
</dbReference>
<reference evidence="7 8" key="1">
    <citation type="journal article" date="2023" name="Arcadia Sci">
        <title>De novo assembly of a long-read Amblyomma americanum tick genome.</title>
        <authorList>
            <person name="Chou S."/>
            <person name="Poskanzer K.E."/>
            <person name="Rollins M."/>
            <person name="Thuy-Boun P.S."/>
        </authorList>
    </citation>
    <scope>NUCLEOTIDE SEQUENCE [LARGE SCALE GENOMIC DNA]</scope>
    <source>
        <strain evidence="7">F_SG_1</strain>
        <tissue evidence="7">Salivary glands</tissue>
    </source>
</reference>
<keyword evidence="3 4" id="KW-0175">Coiled coil</keyword>
<dbReference type="PANTHER" id="PTHR18921:SF2">
    <property type="entry name" value="THYROID RECEPTOR-INTERACTING PROTEIN 11"/>
    <property type="match status" value="1"/>
</dbReference>
<sequence length="700" mass="78176">MQELAASAKVAASNNGFGERQEGDGAAAQDTPTTLTVNLEERLRSLQADKDRILSVMNEKSRESSSLKAEVHRLLGVVAQERQAVAKLRREKEQQVASAGARESEDAELTRQALRNLSQLVRDRELEVEAEKQKNSTLLQLLRQCSPVDGEQLKELLEERESLSQRAALADEEQSRLKVALQQKEGELSDLRAEVDRLTLDLGLVRLESDSAKQKVEEKASALAAAREEALALRQRIAELEIRVQELQDQKDQLVQQQNERKHLHDVGEVMADSSFQKSHSRSSSSSTQPETPSTQKDLNGMGVLASSSLVQHWQMQAERYQNQVQELQLKEAKLNKELERLRTHLIQMEESYTQEALQAESREESLRARLMKLEEWARVSESAAHNATEQANQQVGSLAQQLALAQSQQSALAEELRHSKASLANLQSVLDHFQTEKDREIQLLRSSYESQLSMEREKSQQLVALVTQKQEQLEGSRDALEAAERLSQQLDRREEIIAALKQQIADKEAEVERIRQEVYDVRSTTEGKVDKQIMKSLVLGYFSSPQGQRPEVVRLLARVLDFSRDEMDKAGISLGPQDGRVHIGWISGFFRKSIGSSAPSSTGAIARPLHHQSFSALFVKFLQEESEPQQQVRLPVEAMALGTVSRLPAIKAAAPKPDPTPHLLLQPISESLPTLAPVTVVPEDAKGASSSAFLQEMLS</sequence>